<gene>
    <name evidence="2" type="ORF">PSON_ATCC_30995.1.T0490038</name>
</gene>
<proteinExistence type="predicted"/>
<evidence type="ECO:0000256" key="1">
    <source>
        <dbReference type="SAM" id="Phobius"/>
    </source>
</evidence>
<feature type="transmembrane region" description="Helical" evidence="1">
    <location>
        <begin position="1410"/>
        <end position="1432"/>
    </location>
</feature>
<protein>
    <recommendedName>
        <fullName evidence="4">Transmembrane protein</fullName>
    </recommendedName>
</protein>
<dbReference type="OrthoDB" id="10326671at2759"/>
<evidence type="ECO:0008006" key="4">
    <source>
        <dbReference type="Google" id="ProtNLM"/>
    </source>
</evidence>
<organism evidence="2 3">
    <name type="scientific">Paramecium sonneborni</name>
    <dbReference type="NCBI Taxonomy" id="65129"/>
    <lineage>
        <taxon>Eukaryota</taxon>
        <taxon>Sar</taxon>
        <taxon>Alveolata</taxon>
        <taxon>Ciliophora</taxon>
        <taxon>Intramacronucleata</taxon>
        <taxon>Oligohymenophorea</taxon>
        <taxon>Peniculida</taxon>
        <taxon>Parameciidae</taxon>
        <taxon>Paramecium</taxon>
    </lineage>
</organism>
<sequence length="1450" mass="169356">MSVNYNNIIFVIKVLQKLVIIQNKIKIRGWLKTGFSQKKFIYDILYNFFIKDLIKMNILFFLNVLFKSQAIESTLQTKIYNFPMEVGQSNTIYLQEYTPEIFQAPFYQIRKNELNITLLQSISQIYYQTLIPNELIQLGSNYIIQSELFSNNFWIYTQKQTLLQGTIENNGEFQLTQLNMKFKNCFYLNLISNNFGMLSCINNGVLQFNLINSTSKENTNYLTNYTFINLYTNPSSYIRIQNTSSFTIQVVYTTTQNAVIAFFIYNNNNIYFQNQLIFNGNYTQAILSQNFNYFFLMNSQFVYLVNLETTEKVIQKVIDHSSLNSQNQQPFTQMAILQITNNTFHIVILQNLMLTSFQLEIHFIQQFINMRTFILNEYQQIKKIEVTIANIYIITNQFILKLQCKSSIMATNYYQLKEGTFGLIQLLREIVIVQEYVKGQSILSTYLLSQPQILISENESQLIQNYNEPILLDILVNSQSITQSAQYVFKLQIYQVNITLHQCPLLYEQQMDNLFLKYPEQLIIPKNKIFLGPNLTVSMTSNNSQYLYVGVPVISYGLWTIQKAIYLVICAWIQSIEIYCTQYQNQTIQISLWNPYFNGQSFFVNSTQNITHCQCFQSISEIQVLLQFNQTISIQKFNHQLNPDGDMIQFNYTVPILSSVILQKTLFVITNDGNLIANSLNNQQPVFTISSYQFNCIYINQIDYPNFLFIDNVYELIILSYNGQKSYELVNSIEYPLFSYQNISFGILRDGIFMAFSNQSNSFLYFYPSLNIFIQNTIQNYYQISLQGFQFYKNPKILSTFTSNNFYLLFQLQQNAYLARYQASGSQFTTLSYFQFFFHLTNSIQFLQMSSISWYQLQQEINIVQFFTSSQVSINHTFLNFDFEFTTHYTYNQLMVSVDLNYSASNQNCTYFQNQDAIIEYDMNILLAKDFNEAQVYKIQDKSQIIIDPKELFIGNIQNYTVSCDTCNQFEYIQPISMENTSTINASFQAVLDYQGLVYLQDNISLYQLQPKAKLNQYIKLYDFSVQNNTYCEVLFIDMVSQFPVSICSPSQTTIYAYNITSQQVIMHNFSEVSQYFTSQYNNGILQVFTKISYKLTFTLNYFVFYFWIQNNTINVQQIFNSNGVCQYSFINYVYLSMSLNFTAQPCQTFGFIATYISGAKNNQMFLLQTCIPQNISINFGFQPNQTTVSGNIYFQVSSWNLKQTQPITWQFQGTGTMQLGSPKQLSEDLIEIKLIVPYPDNVNLYPVLFNLTNGELIAFLETQIFYLACNYSLSSYAVLIGTPGMFMITNFQIDGYYSPQIYSYENLQFQLNNTLKKNVIGIAGFEMIQINPKGAYFSLLNGNYYVLVNSTLSQIFYVQNYLTLNIDLTGIQQSTIEIQINNPQSQSMQKLFIINEKYQTDKYQNQGKFTLLIVILSILVFIILLVIWYCFKTRKGQNFKSNSFELMDT</sequence>
<accession>A0A8S1N728</accession>
<comment type="caution">
    <text evidence="2">The sequence shown here is derived from an EMBL/GenBank/DDBJ whole genome shotgun (WGS) entry which is preliminary data.</text>
</comment>
<dbReference type="Proteomes" id="UP000692954">
    <property type="component" value="Unassembled WGS sequence"/>
</dbReference>
<dbReference type="EMBL" id="CAJJDN010000049">
    <property type="protein sequence ID" value="CAD8085831.1"/>
    <property type="molecule type" value="Genomic_DNA"/>
</dbReference>
<evidence type="ECO:0000313" key="2">
    <source>
        <dbReference type="EMBL" id="CAD8085831.1"/>
    </source>
</evidence>
<keyword evidence="3" id="KW-1185">Reference proteome</keyword>
<keyword evidence="1" id="KW-0472">Membrane</keyword>
<keyword evidence="1" id="KW-0812">Transmembrane</keyword>
<keyword evidence="1" id="KW-1133">Transmembrane helix</keyword>
<reference evidence="2" key="1">
    <citation type="submission" date="2021-01" db="EMBL/GenBank/DDBJ databases">
        <authorList>
            <consortium name="Genoscope - CEA"/>
            <person name="William W."/>
        </authorList>
    </citation>
    <scope>NUCLEOTIDE SEQUENCE</scope>
</reference>
<evidence type="ECO:0000313" key="3">
    <source>
        <dbReference type="Proteomes" id="UP000692954"/>
    </source>
</evidence>
<name>A0A8S1N728_9CILI</name>